<dbReference type="AlphaFoldDB" id="A0A392RU76"/>
<sequence>LCSSKGCAILSLLLSRRSRVAVSSIVVARTTVHLFGKDEVGSCSNPCSPVALEVALP</sequence>
<accession>A0A392RU76</accession>
<name>A0A392RU76_9FABA</name>
<evidence type="ECO:0000313" key="1">
    <source>
        <dbReference type="EMBL" id="MCI39340.1"/>
    </source>
</evidence>
<dbReference type="Proteomes" id="UP000265520">
    <property type="component" value="Unassembled WGS sequence"/>
</dbReference>
<protein>
    <submittedName>
        <fullName evidence="1">Uncharacterized protein</fullName>
    </submittedName>
</protein>
<comment type="caution">
    <text evidence="1">The sequence shown here is derived from an EMBL/GenBank/DDBJ whole genome shotgun (WGS) entry which is preliminary data.</text>
</comment>
<reference evidence="1 2" key="1">
    <citation type="journal article" date="2018" name="Front. Plant Sci.">
        <title>Red Clover (Trifolium pratense) and Zigzag Clover (T. medium) - A Picture of Genomic Similarities and Differences.</title>
        <authorList>
            <person name="Dluhosova J."/>
            <person name="Istvanek J."/>
            <person name="Nedelnik J."/>
            <person name="Repkova J."/>
        </authorList>
    </citation>
    <scope>NUCLEOTIDE SEQUENCE [LARGE SCALE GENOMIC DNA]</scope>
    <source>
        <strain evidence="2">cv. 10/8</strain>
        <tissue evidence="1">Leaf</tissue>
    </source>
</reference>
<keyword evidence="2" id="KW-1185">Reference proteome</keyword>
<organism evidence="1 2">
    <name type="scientific">Trifolium medium</name>
    <dbReference type="NCBI Taxonomy" id="97028"/>
    <lineage>
        <taxon>Eukaryota</taxon>
        <taxon>Viridiplantae</taxon>
        <taxon>Streptophyta</taxon>
        <taxon>Embryophyta</taxon>
        <taxon>Tracheophyta</taxon>
        <taxon>Spermatophyta</taxon>
        <taxon>Magnoliopsida</taxon>
        <taxon>eudicotyledons</taxon>
        <taxon>Gunneridae</taxon>
        <taxon>Pentapetalae</taxon>
        <taxon>rosids</taxon>
        <taxon>fabids</taxon>
        <taxon>Fabales</taxon>
        <taxon>Fabaceae</taxon>
        <taxon>Papilionoideae</taxon>
        <taxon>50 kb inversion clade</taxon>
        <taxon>NPAAA clade</taxon>
        <taxon>Hologalegina</taxon>
        <taxon>IRL clade</taxon>
        <taxon>Trifolieae</taxon>
        <taxon>Trifolium</taxon>
    </lineage>
</organism>
<evidence type="ECO:0000313" key="2">
    <source>
        <dbReference type="Proteomes" id="UP000265520"/>
    </source>
</evidence>
<feature type="non-terminal residue" evidence="1">
    <location>
        <position position="1"/>
    </location>
</feature>
<proteinExistence type="predicted"/>
<dbReference type="EMBL" id="LXQA010266312">
    <property type="protein sequence ID" value="MCI39340.1"/>
    <property type="molecule type" value="Genomic_DNA"/>
</dbReference>